<dbReference type="PANTHER" id="PTHR30055">
    <property type="entry name" value="HTH-TYPE TRANSCRIPTIONAL REGULATOR RUTR"/>
    <property type="match status" value="1"/>
</dbReference>
<accession>A0A1Y1RQN6</accession>
<keyword evidence="3 5" id="KW-0238">DNA-binding</keyword>
<keyword evidence="1" id="KW-0678">Repressor</keyword>
<evidence type="ECO:0000313" key="7">
    <source>
        <dbReference type="EMBL" id="ORC22107.1"/>
    </source>
</evidence>
<dbReference type="OrthoDB" id="6929199at2"/>
<proteinExistence type="predicted"/>
<dbReference type="EMBL" id="LXWF01000011">
    <property type="protein sequence ID" value="ORC22107.1"/>
    <property type="molecule type" value="Genomic_DNA"/>
</dbReference>
<evidence type="ECO:0000256" key="5">
    <source>
        <dbReference type="PROSITE-ProRule" id="PRU00335"/>
    </source>
</evidence>
<protein>
    <recommendedName>
        <fullName evidence="6">HTH tetR-type domain-containing protein</fullName>
    </recommendedName>
</protein>
<evidence type="ECO:0000256" key="2">
    <source>
        <dbReference type="ARBA" id="ARBA00023015"/>
    </source>
</evidence>
<keyword evidence="2" id="KW-0805">Transcription regulation</keyword>
<evidence type="ECO:0000256" key="1">
    <source>
        <dbReference type="ARBA" id="ARBA00022491"/>
    </source>
</evidence>
<reference evidence="7 8" key="1">
    <citation type="submission" date="2016-05" db="EMBL/GenBank/DDBJ databases">
        <title>Draft genome sequence of a porcine commensal Rothia nasimurium.</title>
        <authorList>
            <person name="Gaiser R.A."/>
            <person name="Van Baarlen P."/>
            <person name="Wells J.M."/>
        </authorList>
    </citation>
    <scope>NUCLEOTIDE SEQUENCE [LARGE SCALE GENOMIC DNA]</scope>
    <source>
        <strain evidence="7 8">PT-32</strain>
    </source>
</reference>
<evidence type="ECO:0000259" key="6">
    <source>
        <dbReference type="PROSITE" id="PS50977"/>
    </source>
</evidence>
<dbReference type="Gene3D" id="1.10.357.10">
    <property type="entry name" value="Tetracycline Repressor, domain 2"/>
    <property type="match status" value="1"/>
</dbReference>
<dbReference type="SUPFAM" id="SSF46689">
    <property type="entry name" value="Homeodomain-like"/>
    <property type="match status" value="1"/>
</dbReference>
<comment type="caution">
    <text evidence="7">The sequence shown here is derived from an EMBL/GenBank/DDBJ whole genome shotgun (WGS) entry which is preliminary data.</text>
</comment>
<dbReference type="InterPro" id="IPR009057">
    <property type="entry name" value="Homeodomain-like_sf"/>
</dbReference>
<dbReference type="PROSITE" id="PS50977">
    <property type="entry name" value="HTH_TETR_2"/>
    <property type="match status" value="1"/>
</dbReference>
<evidence type="ECO:0000256" key="4">
    <source>
        <dbReference type="ARBA" id="ARBA00023163"/>
    </source>
</evidence>
<dbReference type="SUPFAM" id="SSF48498">
    <property type="entry name" value="Tetracyclin repressor-like, C-terminal domain"/>
    <property type="match status" value="1"/>
</dbReference>
<name>A0A1Y1RQN6_9MICC</name>
<dbReference type="InterPro" id="IPR001647">
    <property type="entry name" value="HTH_TetR"/>
</dbReference>
<dbReference type="RefSeq" id="WP_083091162.1">
    <property type="nucleotide sequence ID" value="NZ_LXWF01000011.1"/>
</dbReference>
<dbReference type="Pfam" id="PF00440">
    <property type="entry name" value="TetR_N"/>
    <property type="match status" value="1"/>
</dbReference>
<keyword evidence="8" id="KW-1185">Reference proteome</keyword>
<feature type="domain" description="HTH tetR-type" evidence="6">
    <location>
        <begin position="11"/>
        <end position="71"/>
    </location>
</feature>
<organism evidence="7 8">
    <name type="scientific">Rothia nasimurium</name>
    <dbReference type="NCBI Taxonomy" id="85336"/>
    <lineage>
        <taxon>Bacteria</taxon>
        <taxon>Bacillati</taxon>
        <taxon>Actinomycetota</taxon>
        <taxon>Actinomycetes</taxon>
        <taxon>Micrococcales</taxon>
        <taxon>Micrococcaceae</taxon>
        <taxon>Rothia</taxon>
    </lineage>
</organism>
<dbReference type="InterPro" id="IPR036271">
    <property type="entry name" value="Tet_transcr_reg_TetR-rel_C_sf"/>
</dbReference>
<dbReference type="GO" id="GO:0003700">
    <property type="term" value="F:DNA-binding transcription factor activity"/>
    <property type="evidence" value="ECO:0007669"/>
    <property type="project" value="TreeGrafter"/>
</dbReference>
<sequence>MTASSSLREFSSQEKSIADSAISLIVSQGFDNVSVRKVATASGVAPGTVQYFMGTKEQLLIKALQRSAQRQVERIELMELPQNLTPRERLTLILRELLPIGEVQREDAALWIVMSAAASTRKALAATYLELLKGFQAEVTTSVQNHLQAPSTPASSDTTVEITLVEQTARLITALVNGLTVDYINIPLSKDSAEALSSDLSEGLKRILA</sequence>
<dbReference type="GO" id="GO:0000976">
    <property type="term" value="F:transcription cis-regulatory region binding"/>
    <property type="evidence" value="ECO:0007669"/>
    <property type="project" value="TreeGrafter"/>
</dbReference>
<dbReference type="PANTHER" id="PTHR30055:SF234">
    <property type="entry name" value="HTH-TYPE TRANSCRIPTIONAL REGULATOR BETI"/>
    <property type="match status" value="1"/>
</dbReference>
<dbReference type="AlphaFoldDB" id="A0A1Y1RQN6"/>
<gene>
    <name evidence="7" type="ORF">A7979_00940</name>
</gene>
<dbReference type="InterPro" id="IPR050109">
    <property type="entry name" value="HTH-type_TetR-like_transc_reg"/>
</dbReference>
<dbReference type="InterPro" id="IPR039538">
    <property type="entry name" value="BetI_C"/>
</dbReference>
<evidence type="ECO:0000256" key="3">
    <source>
        <dbReference type="ARBA" id="ARBA00023125"/>
    </source>
</evidence>
<dbReference type="Proteomes" id="UP000192359">
    <property type="component" value="Unassembled WGS sequence"/>
</dbReference>
<dbReference type="Pfam" id="PF13977">
    <property type="entry name" value="TetR_C_6"/>
    <property type="match status" value="1"/>
</dbReference>
<feature type="DNA-binding region" description="H-T-H motif" evidence="5">
    <location>
        <begin position="34"/>
        <end position="53"/>
    </location>
</feature>
<evidence type="ECO:0000313" key="8">
    <source>
        <dbReference type="Proteomes" id="UP000192359"/>
    </source>
</evidence>
<keyword evidence="4" id="KW-0804">Transcription</keyword>